<dbReference type="PANTHER" id="PTHR12203">
    <property type="entry name" value="KDEL LYS-ASP-GLU-LEU CONTAINING - RELATED"/>
    <property type="match status" value="1"/>
</dbReference>
<feature type="domain" description="Glycosyl transferase CAP10" evidence="2">
    <location>
        <begin position="124"/>
        <end position="324"/>
    </location>
</feature>
<evidence type="ECO:0000313" key="4">
    <source>
        <dbReference type="Proteomes" id="UP000238034"/>
    </source>
</evidence>
<reference evidence="3 4" key="1">
    <citation type="submission" date="2018-03" db="EMBL/GenBank/DDBJ databases">
        <title>Genomic Encyclopedia of Type Strains, Phase III (KMG-III): the genomes of soil and plant-associated and newly described type strains.</title>
        <authorList>
            <person name="Whitman W."/>
        </authorList>
    </citation>
    <scope>NUCLEOTIDE SEQUENCE [LARGE SCALE GENOMIC DNA]</scope>
    <source>
        <strain evidence="3 4">CGMCC 1.9313</strain>
    </source>
</reference>
<keyword evidence="1 3" id="KW-0808">Transferase</keyword>
<dbReference type="AlphaFoldDB" id="A0A2T0U762"/>
<organism evidence="3 4">
    <name type="scientific">Arcticibacter pallidicorallinus</name>
    <dbReference type="NCBI Taxonomy" id="1259464"/>
    <lineage>
        <taxon>Bacteria</taxon>
        <taxon>Pseudomonadati</taxon>
        <taxon>Bacteroidota</taxon>
        <taxon>Sphingobacteriia</taxon>
        <taxon>Sphingobacteriales</taxon>
        <taxon>Sphingobacteriaceae</taxon>
        <taxon>Arcticibacter</taxon>
    </lineage>
</organism>
<dbReference type="GO" id="GO:0016740">
    <property type="term" value="F:transferase activity"/>
    <property type="evidence" value="ECO:0007669"/>
    <property type="project" value="UniProtKB-KW"/>
</dbReference>
<keyword evidence="4" id="KW-1185">Reference proteome</keyword>
<dbReference type="PANTHER" id="PTHR12203:SF35">
    <property type="entry name" value="PROTEIN O-GLUCOSYLTRANSFERASE 1"/>
    <property type="match status" value="1"/>
</dbReference>
<accession>A0A2T0U762</accession>
<evidence type="ECO:0000256" key="1">
    <source>
        <dbReference type="ARBA" id="ARBA00022679"/>
    </source>
</evidence>
<dbReference type="InterPro" id="IPR051091">
    <property type="entry name" value="O-Glucosyltr/Glycosyltrsf_90"/>
</dbReference>
<name>A0A2T0U762_9SPHI</name>
<dbReference type="SMART" id="SM00672">
    <property type="entry name" value="CAP10"/>
    <property type="match status" value="1"/>
</dbReference>
<dbReference type="Pfam" id="PF05686">
    <property type="entry name" value="Glyco_transf_90"/>
    <property type="match status" value="1"/>
</dbReference>
<proteinExistence type="predicted"/>
<dbReference type="Proteomes" id="UP000238034">
    <property type="component" value="Unassembled WGS sequence"/>
</dbReference>
<evidence type="ECO:0000313" key="3">
    <source>
        <dbReference type="EMBL" id="PRY53698.1"/>
    </source>
</evidence>
<dbReference type="InterPro" id="IPR006598">
    <property type="entry name" value="CAP10"/>
</dbReference>
<evidence type="ECO:0000259" key="2">
    <source>
        <dbReference type="SMART" id="SM00672"/>
    </source>
</evidence>
<gene>
    <name evidence="3" type="ORF">B0I27_103168</name>
</gene>
<sequence>MAHQKLAVHLPMFLRDVIHKIRRNKIFYYANYYLQLVVPSQFYKRALSGKLARLSKFDIADIRKRVDYYNKLNEFSSVRDLNSYLKDIQGIESNSAYRVDTIKYSRYFNPHFKANFLFGDVTIVADKPSIQKSRPIHGDNTNAVILKLDRKRHFFFLKDHKKFSEKKDMLIGRAYISQPHRMRFMEMYFNNPLCDLGQVNTNSGNLEWLKPRISIAAHLDYKFILSLEGNDVATNLKWIMSSNSIAVMPKPKYETWFMEGTLIPDFHYIQIKDDYSDLAERLQYYIDHPEEAQKIINNAQQYIKQFLNPEQEDLISLLVLQKYFYYTSQTNDYLLKDLL</sequence>
<dbReference type="EMBL" id="PVTH01000003">
    <property type="protein sequence ID" value="PRY53698.1"/>
    <property type="molecule type" value="Genomic_DNA"/>
</dbReference>
<comment type="caution">
    <text evidence="3">The sequence shown here is derived from an EMBL/GenBank/DDBJ whole genome shotgun (WGS) entry which is preliminary data.</text>
</comment>
<dbReference type="RefSeq" id="WP_245925442.1">
    <property type="nucleotide sequence ID" value="NZ_PVTH01000003.1"/>
</dbReference>
<protein>
    <submittedName>
        <fullName evidence="3">Glycosyl transferase family 90</fullName>
    </submittedName>
</protein>